<dbReference type="InterPro" id="IPR044974">
    <property type="entry name" value="Disease_R_plants"/>
</dbReference>
<dbReference type="SMART" id="SM00255">
    <property type="entry name" value="TIR"/>
    <property type="match status" value="1"/>
</dbReference>
<dbReference type="PROSITE" id="PS50104">
    <property type="entry name" value="TIR"/>
    <property type="match status" value="1"/>
</dbReference>
<dbReference type="SUPFAM" id="SSF46785">
    <property type="entry name" value="Winged helix' DNA-binding domain"/>
    <property type="match status" value="1"/>
</dbReference>
<gene>
    <name evidence="7" type="primary">LOC125313683</name>
</gene>
<evidence type="ECO:0000256" key="1">
    <source>
        <dbReference type="ARBA" id="ARBA00022614"/>
    </source>
</evidence>
<feature type="compositionally biased region" description="Low complexity" evidence="4">
    <location>
        <begin position="14"/>
        <end position="24"/>
    </location>
</feature>
<dbReference type="SMART" id="SM00369">
    <property type="entry name" value="LRR_TYP"/>
    <property type="match status" value="3"/>
</dbReference>
<sequence>MALVTMKRKRDPDAATSSSSSGGDKSLGAEFDVFLSFRGPDTRLNFTDHLYHSLNGAGIRVFMDNEEIRKGEKVGEELWRAIDDSRIYVPIFSRDYASSAWCLRELAYMVECSRRSTEKVIVPIFLDVDPRDVKLRTELYSDALKKHEDRLGYDKVQPWKEALTEVASIDGWDCRGESFLYSRQGELIKLITDEVSMRLVKRVRVVPDHLVGINHQVQNVMYMLGKDSLDVRFVVIHGMGGIGKTTLANFVFNQIASQFDGCSFLSDIRELSQRGKIVKLQKRLLSDILNSKSIEVHDTDFGINMIKGRCRHKKVLIVLDNLDKRDQLVMLAEKCEWFGPGSRIIVTTRDGSIFTNNASIHPKEYHFYEMEEMHHSFAIQLFSSHAFKSDAPPREHDKITGEIVKITGGLPLSLKVIGSSLYRKRDEVWHEVLAKLTKTPHKEVQDVLKVSYDMLDYEQKEIFLDIACHMAGERIGDAIAMWRASQFYPNVNIPVLISNSLMKMENDRIWMHDQLGDLGRELVHSESFKHPGERSRIWCTTVAMDVIRKKQGTKEIVALKLGGQSQVCNISSEDISRLVNLRFLELDGGNFVGDFQNLLLELKWLSWQNCPSEFQATNFSPSYLVVLKISESDITNDWAGWSQIMGEGRLKALHLVSCRRLIKTPSFSSCSTLERLVVKDCDRLVEIDPSITMLQHLKHLEIKGCIGLRVLKGAPTTLNLGTVCQSFGNLKHLSTLRMENLELLELPDSLGEMHSLQELYLSNSSVEKLPESIGKLKSLAKLILSRTNIVELPESIGELKRLVTLDFLGCKLRKLPKAIGMLEKLEKLDATHCRFLEGEIPMEIGELSSLKQLSLMGTRISEVPPSISRLSQLTTLVLTGCLELQQLPELPTSLTHLNIWSSALHRIPDLSYPTDLRDLQLSDHVGGRRYVDMPHAPLNACEAQDFQWIGRLTRLSVLALDLFDGTALPADFANTLTELQFLGLPSSTFQSLKRIPPNIRGLTVFDLESTDVLSNLHTFKHLFRFEIGRSSLTEIPLDALGQLENLRWLMIFDCLFLERLSHLPSLRKLIYLFVENCHRLVEIQGLERSESLEQIRMFYCPFVKDLPDLSSLRKPSRLELSDCDSLESLPVVNKETCLLNVFRCKMLPPHSSPEFQWRAEQMAFNRSLVSGKFV</sequence>
<dbReference type="SUPFAM" id="SSF52200">
    <property type="entry name" value="Toll/Interleukin receptor TIR domain"/>
    <property type="match status" value="1"/>
</dbReference>
<dbReference type="Pfam" id="PF23282">
    <property type="entry name" value="WHD_ROQ1"/>
    <property type="match status" value="1"/>
</dbReference>
<evidence type="ECO:0000259" key="5">
    <source>
        <dbReference type="PROSITE" id="PS50104"/>
    </source>
</evidence>
<keyword evidence="6" id="KW-1185">Reference proteome</keyword>
<dbReference type="InterPro" id="IPR003591">
    <property type="entry name" value="Leu-rich_rpt_typical-subtyp"/>
</dbReference>
<accession>A0ABM3GYN3</accession>
<dbReference type="InterPro" id="IPR058192">
    <property type="entry name" value="WHD_ROQ1-like"/>
</dbReference>
<dbReference type="InterPro" id="IPR027417">
    <property type="entry name" value="P-loop_NTPase"/>
</dbReference>
<dbReference type="Gene3D" id="3.40.50.10140">
    <property type="entry name" value="Toll/interleukin-1 receptor homology (TIR) domain"/>
    <property type="match status" value="1"/>
</dbReference>
<reference evidence="6" key="1">
    <citation type="submission" date="2025-05" db="UniProtKB">
        <authorList>
            <consortium name="RefSeq"/>
        </authorList>
    </citation>
    <scope>NUCLEOTIDE SEQUENCE [LARGE SCALE GENOMIC DNA]</scope>
</reference>
<dbReference type="InterPro" id="IPR036390">
    <property type="entry name" value="WH_DNA-bd_sf"/>
</dbReference>
<dbReference type="GeneID" id="125313683"/>
<keyword evidence="1" id="KW-0433">Leucine-rich repeat</keyword>
<evidence type="ECO:0000256" key="3">
    <source>
        <dbReference type="ARBA" id="ARBA00022821"/>
    </source>
</evidence>
<reference evidence="7" key="2">
    <citation type="submission" date="2025-08" db="UniProtKB">
        <authorList>
            <consortium name="RefSeq"/>
        </authorList>
    </citation>
    <scope>IDENTIFICATION</scope>
    <source>
        <tissue evidence="7">Leaf</tissue>
    </source>
</reference>
<dbReference type="SUPFAM" id="SSF52540">
    <property type="entry name" value="P-loop containing nucleoside triphosphate hydrolases"/>
    <property type="match status" value="1"/>
</dbReference>
<dbReference type="InterPro" id="IPR002182">
    <property type="entry name" value="NB-ARC"/>
</dbReference>
<dbReference type="PANTHER" id="PTHR11017:SF570">
    <property type="entry name" value="DISEASE RESISTANCE PROTEIN (TIR-NBS CLASS)-RELATED"/>
    <property type="match status" value="1"/>
</dbReference>
<keyword evidence="2" id="KW-0677">Repeat</keyword>
<evidence type="ECO:0000313" key="7">
    <source>
        <dbReference type="RefSeq" id="XP_048129462.1"/>
    </source>
</evidence>
<dbReference type="InterPro" id="IPR035897">
    <property type="entry name" value="Toll_tir_struct_dom_sf"/>
</dbReference>
<dbReference type="Gene3D" id="1.10.8.430">
    <property type="entry name" value="Helical domain of apoptotic protease-activating factors"/>
    <property type="match status" value="1"/>
</dbReference>
<dbReference type="PANTHER" id="PTHR11017">
    <property type="entry name" value="LEUCINE-RICH REPEAT-CONTAINING PROTEIN"/>
    <property type="match status" value="1"/>
</dbReference>
<organism evidence="6 7">
    <name type="scientific">Rhodamnia argentea</name>
    <dbReference type="NCBI Taxonomy" id="178133"/>
    <lineage>
        <taxon>Eukaryota</taxon>
        <taxon>Viridiplantae</taxon>
        <taxon>Streptophyta</taxon>
        <taxon>Embryophyta</taxon>
        <taxon>Tracheophyta</taxon>
        <taxon>Spermatophyta</taxon>
        <taxon>Magnoliopsida</taxon>
        <taxon>eudicotyledons</taxon>
        <taxon>Gunneridae</taxon>
        <taxon>Pentapetalae</taxon>
        <taxon>rosids</taxon>
        <taxon>malvids</taxon>
        <taxon>Myrtales</taxon>
        <taxon>Myrtaceae</taxon>
        <taxon>Myrtoideae</taxon>
        <taxon>Myrteae</taxon>
        <taxon>Australasian group</taxon>
        <taxon>Rhodamnia</taxon>
    </lineage>
</organism>
<evidence type="ECO:0000256" key="4">
    <source>
        <dbReference type="SAM" id="MobiDB-lite"/>
    </source>
</evidence>
<dbReference type="InterPro" id="IPR000157">
    <property type="entry name" value="TIR_dom"/>
</dbReference>
<dbReference type="Gene3D" id="3.80.10.10">
    <property type="entry name" value="Ribonuclease Inhibitor"/>
    <property type="match status" value="3"/>
</dbReference>
<dbReference type="Proteomes" id="UP000827889">
    <property type="component" value="Chromosome 2"/>
</dbReference>
<feature type="region of interest" description="Disordered" evidence="4">
    <location>
        <begin position="1"/>
        <end position="24"/>
    </location>
</feature>
<evidence type="ECO:0000256" key="2">
    <source>
        <dbReference type="ARBA" id="ARBA00022737"/>
    </source>
</evidence>
<name>A0ABM3GYN3_9MYRT</name>
<dbReference type="PRINTS" id="PR00364">
    <property type="entry name" value="DISEASERSIST"/>
</dbReference>
<dbReference type="InterPro" id="IPR032675">
    <property type="entry name" value="LRR_dom_sf"/>
</dbReference>
<dbReference type="RefSeq" id="XP_048129462.1">
    <property type="nucleotide sequence ID" value="XM_048273505.1"/>
</dbReference>
<feature type="domain" description="TIR" evidence="5">
    <location>
        <begin position="29"/>
        <end position="199"/>
    </location>
</feature>
<keyword evidence="3" id="KW-0611">Plant defense</keyword>
<dbReference type="Gene3D" id="3.40.50.300">
    <property type="entry name" value="P-loop containing nucleotide triphosphate hydrolases"/>
    <property type="match status" value="1"/>
</dbReference>
<dbReference type="SUPFAM" id="SSF52058">
    <property type="entry name" value="L domain-like"/>
    <property type="match status" value="3"/>
</dbReference>
<protein>
    <submittedName>
        <fullName evidence="7">Disease resistance protein RPV1-like</fullName>
    </submittedName>
</protein>
<dbReference type="Pfam" id="PF00931">
    <property type="entry name" value="NB-ARC"/>
    <property type="match status" value="1"/>
</dbReference>
<proteinExistence type="predicted"/>
<dbReference type="InterPro" id="IPR042197">
    <property type="entry name" value="Apaf_helical"/>
</dbReference>
<dbReference type="Pfam" id="PF01582">
    <property type="entry name" value="TIR"/>
    <property type="match status" value="1"/>
</dbReference>
<evidence type="ECO:0000313" key="6">
    <source>
        <dbReference type="Proteomes" id="UP000827889"/>
    </source>
</evidence>